<dbReference type="PANTHER" id="PTHR12945">
    <property type="entry name" value="TRANSLATION INITIATION FACTOR EIF3-RELATED"/>
    <property type="match status" value="1"/>
</dbReference>
<evidence type="ECO:0000256" key="1">
    <source>
        <dbReference type="ARBA" id="ARBA00004123"/>
    </source>
</evidence>
<name>A0A7I8LLR3_SPIIN</name>
<evidence type="ECO:0000256" key="5">
    <source>
        <dbReference type="ARBA" id="ARBA00023242"/>
    </source>
</evidence>
<dbReference type="GO" id="GO:0005634">
    <property type="term" value="C:nucleus"/>
    <property type="evidence" value="ECO:0007669"/>
    <property type="project" value="UniProtKB-SubCell"/>
</dbReference>
<dbReference type="PIRSF" id="PIRSF038170">
    <property type="entry name" value="tRNA_m1A_mtfrase"/>
    <property type="match status" value="1"/>
</dbReference>
<evidence type="ECO:0000313" key="9">
    <source>
        <dbReference type="Proteomes" id="UP000663760"/>
    </source>
</evidence>
<protein>
    <recommendedName>
        <fullName evidence="3 6">tRNA (adenine(58)-N(1))-methyltransferase non-catalytic subunit TRM6</fullName>
    </recommendedName>
</protein>
<organism evidence="8 9">
    <name type="scientific">Spirodela intermedia</name>
    <name type="common">Intermediate duckweed</name>
    <dbReference type="NCBI Taxonomy" id="51605"/>
    <lineage>
        <taxon>Eukaryota</taxon>
        <taxon>Viridiplantae</taxon>
        <taxon>Streptophyta</taxon>
        <taxon>Embryophyta</taxon>
        <taxon>Tracheophyta</taxon>
        <taxon>Spermatophyta</taxon>
        <taxon>Magnoliopsida</taxon>
        <taxon>Liliopsida</taxon>
        <taxon>Araceae</taxon>
        <taxon>Lemnoideae</taxon>
        <taxon>Spirodela</taxon>
    </lineage>
</organism>
<dbReference type="PANTHER" id="PTHR12945:SF0">
    <property type="entry name" value="TRNA (ADENINE(58)-N(1))-METHYLTRANSFERASE NON-CATALYTIC SUBUNIT TRM6"/>
    <property type="match status" value="1"/>
</dbReference>
<comment type="similarity">
    <text evidence="2 6">Belongs to the TRM6/GCD10 family.</text>
</comment>
<sequence>MGEEEGGHSPNPNSKVTWEGCSVLLDINGGDRLVFARLSPAASLKIGDKKCSLQPLVGCPFGSLFQVETGPKGAHLVLVSSPASSSPGMTEGMDPQEKNDGKLKGDEKDNRALIDDNRAQNLTGEDIDAMRRCGASGDEIIEALISNSSTFEKKTVFSQEKYKLKKQKKYAPKVLLRRPFTRSICEAYFKKYPSRIGFLRVDTLSLLLSMANVGAYSDVLVVDMVGGILTGAVAERLGGTGYVCCTYPGSAPYSIDIVRMFNFSSEICSRIVQTSSSSLLSAQDGDDEDDSSSDPPSNKDNGSMISSDEQSKKSTTDGSPVPVPTSVVNAPPTKKSVNPGMPASPDAIKLWKRRGFSSLIVAAPDMDAWSMVDELLPLLSYSSPFAFYHQYLQPLATCMHRLQTEKKAVALQVSESWLREYQVLPSRTHPHMQMSGSGGYILSGTRIFDS</sequence>
<feature type="compositionally biased region" description="Low complexity" evidence="7">
    <location>
        <begin position="293"/>
        <end position="303"/>
    </location>
</feature>
<dbReference type="AlphaFoldDB" id="A0A7I8LLR3"/>
<evidence type="ECO:0000256" key="4">
    <source>
        <dbReference type="ARBA" id="ARBA00022694"/>
    </source>
</evidence>
<dbReference type="GO" id="GO:0030488">
    <property type="term" value="P:tRNA methylation"/>
    <property type="evidence" value="ECO:0007669"/>
    <property type="project" value="InterPro"/>
</dbReference>
<comment type="subunit">
    <text evidence="6">Heterotetramer.</text>
</comment>
<dbReference type="OrthoDB" id="10254665at2759"/>
<keyword evidence="4 6" id="KW-0819">tRNA processing</keyword>
<evidence type="ECO:0000313" key="8">
    <source>
        <dbReference type="EMBL" id="CAA7410720.1"/>
    </source>
</evidence>
<dbReference type="Proteomes" id="UP000663760">
    <property type="component" value="Chromosome 18"/>
</dbReference>
<proteinExistence type="inferred from homology"/>
<reference evidence="8" key="1">
    <citation type="submission" date="2020-02" db="EMBL/GenBank/DDBJ databases">
        <authorList>
            <person name="Scholz U."/>
            <person name="Mascher M."/>
            <person name="Fiebig A."/>
        </authorList>
    </citation>
    <scope>NUCLEOTIDE SEQUENCE</scope>
</reference>
<evidence type="ECO:0000256" key="7">
    <source>
        <dbReference type="SAM" id="MobiDB-lite"/>
    </source>
</evidence>
<comment type="function">
    <text evidence="6">Substrate-binding subunit of tRNA (adenine-N1-)-methyltransferase, which catalyzes the formation of N1-methyladenine at position 58 (m1A58) in initiator methionyl-tRNA.</text>
</comment>
<accession>A0A7I8LLR3</accession>
<comment type="subcellular location">
    <subcellularLocation>
        <location evidence="1 6">Nucleus</location>
    </subcellularLocation>
</comment>
<feature type="region of interest" description="Disordered" evidence="7">
    <location>
        <begin position="80"/>
        <end position="111"/>
    </location>
</feature>
<keyword evidence="9" id="KW-1185">Reference proteome</keyword>
<feature type="compositionally biased region" description="Basic and acidic residues" evidence="7">
    <location>
        <begin position="95"/>
        <end position="111"/>
    </location>
</feature>
<evidence type="ECO:0000256" key="2">
    <source>
        <dbReference type="ARBA" id="ARBA00008320"/>
    </source>
</evidence>
<evidence type="ECO:0000256" key="3">
    <source>
        <dbReference type="ARBA" id="ARBA00021704"/>
    </source>
</evidence>
<dbReference type="InterPro" id="IPR017423">
    <property type="entry name" value="TRM6"/>
</dbReference>
<dbReference type="Pfam" id="PF04189">
    <property type="entry name" value="Gcd10p"/>
    <property type="match status" value="1"/>
</dbReference>
<keyword evidence="5 6" id="KW-0539">Nucleus</keyword>
<gene>
    <name evidence="8" type="ORF">SI8410_18021398</name>
</gene>
<dbReference type="EMBL" id="LR746281">
    <property type="protein sequence ID" value="CAA7410720.1"/>
    <property type="molecule type" value="Genomic_DNA"/>
</dbReference>
<evidence type="ECO:0000256" key="6">
    <source>
        <dbReference type="PIRNR" id="PIRNR038170"/>
    </source>
</evidence>
<feature type="region of interest" description="Disordered" evidence="7">
    <location>
        <begin position="279"/>
        <end position="342"/>
    </location>
</feature>
<dbReference type="GO" id="GO:0031515">
    <property type="term" value="C:tRNA (m1A) methyltransferase complex"/>
    <property type="evidence" value="ECO:0007669"/>
    <property type="project" value="UniProtKB-UniRule"/>
</dbReference>